<organism evidence="8 9">
    <name type="scientific">Diaporthe australafricana</name>
    <dbReference type="NCBI Taxonomy" id="127596"/>
    <lineage>
        <taxon>Eukaryota</taxon>
        <taxon>Fungi</taxon>
        <taxon>Dikarya</taxon>
        <taxon>Ascomycota</taxon>
        <taxon>Pezizomycotina</taxon>
        <taxon>Sordariomycetes</taxon>
        <taxon>Sordariomycetidae</taxon>
        <taxon>Diaporthales</taxon>
        <taxon>Diaporthaceae</taxon>
        <taxon>Diaporthe</taxon>
    </lineage>
</organism>
<evidence type="ECO:0000256" key="6">
    <source>
        <dbReference type="SAM" id="Phobius"/>
    </source>
</evidence>
<evidence type="ECO:0000313" key="8">
    <source>
        <dbReference type="EMBL" id="KAL1883301.1"/>
    </source>
</evidence>
<protein>
    <recommendedName>
        <fullName evidence="7">Rhodopsin domain-containing protein</fullName>
    </recommendedName>
</protein>
<evidence type="ECO:0000256" key="2">
    <source>
        <dbReference type="ARBA" id="ARBA00022692"/>
    </source>
</evidence>
<keyword evidence="9" id="KW-1185">Reference proteome</keyword>
<dbReference type="EMBL" id="JAWRVE010000002">
    <property type="protein sequence ID" value="KAL1883301.1"/>
    <property type="molecule type" value="Genomic_DNA"/>
</dbReference>
<evidence type="ECO:0000256" key="4">
    <source>
        <dbReference type="ARBA" id="ARBA00023136"/>
    </source>
</evidence>
<keyword evidence="3 6" id="KW-1133">Transmembrane helix</keyword>
<feature type="transmembrane region" description="Helical" evidence="6">
    <location>
        <begin position="53"/>
        <end position="73"/>
    </location>
</feature>
<evidence type="ECO:0000256" key="3">
    <source>
        <dbReference type="ARBA" id="ARBA00022989"/>
    </source>
</evidence>
<comment type="similarity">
    <text evidence="5">Belongs to the SAT4 family.</text>
</comment>
<feature type="transmembrane region" description="Helical" evidence="6">
    <location>
        <begin position="122"/>
        <end position="148"/>
    </location>
</feature>
<accession>A0ABR3Y5U5</accession>
<dbReference type="PANTHER" id="PTHR33048">
    <property type="entry name" value="PTH11-LIKE INTEGRAL MEMBRANE PROTEIN (AFU_ORTHOLOGUE AFUA_5G11245)"/>
    <property type="match status" value="1"/>
</dbReference>
<comment type="subcellular location">
    <subcellularLocation>
        <location evidence="1">Membrane</location>
        <topology evidence="1">Multi-pass membrane protein</topology>
    </subcellularLocation>
</comment>
<dbReference type="InterPro" id="IPR052337">
    <property type="entry name" value="SAT4-like"/>
</dbReference>
<evidence type="ECO:0000256" key="1">
    <source>
        <dbReference type="ARBA" id="ARBA00004141"/>
    </source>
</evidence>
<reference evidence="8 9" key="1">
    <citation type="journal article" date="2024" name="IMA Fungus">
        <title>IMA Genome - F19 : A genome assembly and annotation guide to empower mycologists, including annotated draft genome sequences of Ceratocystis pirilliformis, Diaporthe australafricana, Fusarium ophioides, Paecilomyces lecythidis, and Sporothrix stenoceras.</title>
        <authorList>
            <person name="Aylward J."/>
            <person name="Wilson A.M."/>
            <person name="Visagie C.M."/>
            <person name="Spraker J."/>
            <person name="Barnes I."/>
            <person name="Buitendag C."/>
            <person name="Ceriani C."/>
            <person name="Del Mar Angel L."/>
            <person name="du Plessis D."/>
            <person name="Fuchs T."/>
            <person name="Gasser K."/>
            <person name="Kramer D."/>
            <person name="Li W."/>
            <person name="Munsamy K."/>
            <person name="Piso A."/>
            <person name="Price J.L."/>
            <person name="Sonnekus B."/>
            <person name="Thomas C."/>
            <person name="van der Nest A."/>
            <person name="van Dijk A."/>
            <person name="van Heerden A."/>
            <person name="van Vuuren N."/>
            <person name="Yilmaz N."/>
            <person name="Duong T.A."/>
            <person name="van der Merwe N.A."/>
            <person name="Wingfield M.J."/>
            <person name="Wingfield B.D."/>
        </authorList>
    </citation>
    <scope>NUCLEOTIDE SEQUENCE [LARGE SCALE GENOMIC DNA]</scope>
    <source>
        <strain evidence="8 9">CMW 18300</strain>
    </source>
</reference>
<keyword evidence="4 6" id="KW-0472">Membrane</keyword>
<gene>
    <name evidence="8" type="ORF">Daus18300_000359</name>
</gene>
<keyword evidence="2 6" id="KW-0812">Transmembrane</keyword>
<evidence type="ECO:0000313" key="9">
    <source>
        <dbReference type="Proteomes" id="UP001583177"/>
    </source>
</evidence>
<dbReference type="PANTHER" id="PTHR33048:SF18">
    <property type="entry name" value="INTEGRAL MEMBRANE PROTEIN"/>
    <property type="match status" value="1"/>
</dbReference>
<evidence type="ECO:0000256" key="5">
    <source>
        <dbReference type="ARBA" id="ARBA00038359"/>
    </source>
</evidence>
<comment type="caution">
    <text evidence="8">The sequence shown here is derived from an EMBL/GenBank/DDBJ whole genome shotgun (WGS) entry which is preliminary data.</text>
</comment>
<dbReference type="Pfam" id="PF20684">
    <property type="entry name" value="Fung_rhodopsin"/>
    <property type="match status" value="1"/>
</dbReference>
<proteinExistence type="inferred from homology"/>
<dbReference type="Proteomes" id="UP001583177">
    <property type="component" value="Unassembled WGS sequence"/>
</dbReference>
<feature type="domain" description="Rhodopsin" evidence="7">
    <location>
        <begin position="102"/>
        <end position="164"/>
    </location>
</feature>
<feature type="transmembrane region" description="Helical" evidence="6">
    <location>
        <begin position="20"/>
        <end position="41"/>
    </location>
</feature>
<evidence type="ECO:0000259" key="7">
    <source>
        <dbReference type="Pfam" id="PF20684"/>
    </source>
</evidence>
<dbReference type="InterPro" id="IPR049326">
    <property type="entry name" value="Rhodopsin_dom_fungi"/>
</dbReference>
<sequence length="165" mass="18327">MGISDGPGGMRKASVITTPLVVVSVVFPVLAAVSIHLRLIAKRIARQPLCSDDWWVIATWFLTFPMSVLFWVFSVKSGIDTYDINSVQGMYDSLELVITDVDPISSSWRGGRMRYDMTVVGLAQVGTSIALDVIVLCFPLPIIFRMLLSGKKKCMVFFMFWLGAL</sequence>
<name>A0ABR3Y5U5_9PEZI</name>